<reference evidence="1" key="1">
    <citation type="submission" date="2023-03" db="EMBL/GenBank/DDBJ databases">
        <title>Massive genome expansion in bonnet fungi (Mycena s.s.) driven by repeated elements and novel gene families across ecological guilds.</title>
        <authorList>
            <consortium name="Lawrence Berkeley National Laboratory"/>
            <person name="Harder C.B."/>
            <person name="Miyauchi S."/>
            <person name="Viragh M."/>
            <person name="Kuo A."/>
            <person name="Thoen E."/>
            <person name="Andreopoulos B."/>
            <person name="Lu D."/>
            <person name="Skrede I."/>
            <person name="Drula E."/>
            <person name="Henrissat B."/>
            <person name="Morin E."/>
            <person name="Kohler A."/>
            <person name="Barry K."/>
            <person name="LaButti K."/>
            <person name="Morin E."/>
            <person name="Salamov A."/>
            <person name="Lipzen A."/>
            <person name="Mereny Z."/>
            <person name="Hegedus B."/>
            <person name="Baldrian P."/>
            <person name="Stursova M."/>
            <person name="Weitz H."/>
            <person name="Taylor A."/>
            <person name="Grigoriev I.V."/>
            <person name="Nagy L.G."/>
            <person name="Martin F."/>
            <person name="Kauserud H."/>
        </authorList>
    </citation>
    <scope>NUCLEOTIDE SEQUENCE</scope>
    <source>
        <strain evidence="1">CBHHK067</strain>
    </source>
</reference>
<evidence type="ECO:0000313" key="1">
    <source>
        <dbReference type="EMBL" id="KAJ7673519.1"/>
    </source>
</evidence>
<feature type="non-terminal residue" evidence="1">
    <location>
        <position position="403"/>
    </location>
</feature>
<protein>
    <submittedName>
        <fullName evidence="1">Uncharacterized protein</fullName>
    </submittedName>
</protein>
<dbReference type="AlphaFoldDB" id="A0AAD7D0W1"/>
<keyword evidence="2" id="KW-1185">Reference proteome</keyword>
<feature type="non-terminal residue" evidence="1">
    <location>
        <position position="1"/>
    </location>
</feature>
<organism evidence="1 2">
    <name type="scientific">Mycena rosella</name>
    <name type="common">Pink bonnet</name>
    <name type="synonym">Agaricus rosellus</name>
    <dbReference type="NCBI Taxonomy" id="1033263"/>
    <lineage>
        <taxon>Eukaryota</taxon>
        <taxon>Fungi</taxon>
        <taxon>Dikarya</taxon>
        <taxon>Basidiomycota</taxon>
        <taxon>Agaricomycotina</taxon>
        <taxon>Agaricomycetes</taxon>
        <taxon>Agaricomycetidae</taxon>
        <taxon>Agaricales</taxon>
        <taxon>Marasmiineae</taxon>
        <taxon>Mycenaceae</taxon>
        <taxon>Mycena</taxon>
    </lineage>
</organism>
<sequence length="403" mass="43996">PLYSPSHPPPCYSQNPVCDETRLDSSPTGVLPTGIFTKAYGSITVVLFNQESSAPVPSYGRQVSVRGSLILEQDISHISEIVAKLEGRMEIIEISTAGSGALTINTVKNSYSLWSLGSSTSSSCPERIDFACQLPAKFGHRGCEYPLPPSYNARFPGIPALFAKCTYSLTISITEVRRRLGLWSKTKTIRVTIEYHPKAFPPRAVSPTPPYFLSAVKVMPMEWHQSSFVMNTLCSSNLAPIQCQAFIPSVKIFGLSDTIPVHLQMSGPLASLREFMEPSSPSPGDIDDGESPMHIYLTRMVEFKYRGKAVSRVMRIGEGHMRPPPPIVNFNCTPLCVPDDACVQSLDWDGGVKCDLGVTVGGFQAAGLTVKDFITLELIPQKLGSSPLQHAIPIRLVTETFSD</sequence>
<dbReference type="Proteomes" id="UP001221757">
    <property type="component" value="Unassembled WGS sequence"/>
</dbReference>
<dbReference type="EMBL" id="JARKIE010000161">
    <property type="protein sequence ID" value="KAJ7673519.1"/>
    <property type="molecule type" value="Genomic_DNA"/>
</dbReference>
<accession>A0AAD7D0W1</accession>
<comment type="caution">
    <text evidence="1">The sequence shown here is derived from an EMBL/GenBank/DDBJ whole genome shotgun (WGS) entry which is preliminary data.</text>
</comment>
<evidence type="ECO:0000313" key="2">
    <source>
        <dbReference type="Proteomes" id="UP001221757"/>
    </source>
</evidence>
<proteinExistence type="predicted"/>
<gene>
    <name evidence="1" type="ORF">B0H17DRAFT_892010</name>
</gene>
<name>A0AAD7D0W1_MYCRO</name>